<dbReference type="EMBL" id="FQXS01000001">
    <property type="protein sequence ID" value="SHH33704.1"/>
    <property type="molecule type" value="Genomic_DNA"/>
</dbReference>
<organism evidence="2 3">
    <name type="scientific">Desulfofustis glycolicus DSM 9705</name>
    <dbReference type="NCBI Taxonomy" id="1121409"/>
    <lineage>
        <taxon>Bacteria</taxon>
        <taxon>Pseudomonadati</taxon>
        <taxon>Thermodesulfobacteriota</taxon>
        <taxon>Desulfobulbia</taxon>
        <taxon>Desulfobulbales</taxon>
        <taxon>Desulfocapsaceae</taxon>
        <taxon>Desulfofustis</taxon>
    </lineage>
</organism>
<dbReference type="Proteomes" id="UP000184139">
    <property type="component" value="Unassembled WGS sequence"/>
</dbReference>
<reference evidence="2 3" key="1">
    <citation type="submission" date="2016-11" db="EMBL/GenBank/DDBJ databases">
        <authorList>
            <person name="Jaros S."/>
            <person name="Januszkiewicz K."/>
            <person name="Wedrychowicz H."/>
        </authorList>
    </citation>
    <scope>NUCLEOTIDE SEQUENCE [LARGE SCALE GENOMIC DNA]</scope>
    <source>
        <strain evidence="2 3">DSM 9705</strain>
    </source>
</reference>
<accession>A0A1M5S5C9</accession>
<protein>
    <submittedName>
        <fullName evidence="2">Uncharacterized protein</fullName>
    </submittedName>
</protein>
<dbReference type="RefSeq" id="WP_143165870.1">
    <property type="nucleotide sequence ID" value="NZ_FQXS01000001.1"/>
</dbReference>
<gene>
    <name evidence="2" type="ORF">SAMN02745124_00171</name>
</gene>
<name>A0A1M5S5C9_9BACT</name>
<keyword evidence="1" id="KW-0175">Coiled coil</keyword>
<keyword evidence="3" id="KW-1185">Reference proteome</keyword>
<feature type="coiled-coil region" evidence="1">
    <location>
        <begin position="24"/>
        <end position="51"/>
    </location>
</feature>
<sequence length="84" mass="9827">MGEQDYIRGSRNAYRFMMLHCLRELDIETDAEKLEKKIVQLVAEREEAISVLRDICRDCGDNSWSDDLHLADIIDKHLGRHLGR</sequence>
<evidence type="ECO:0000313" key="2">
    <source>
        <dbReference type="EMBL" id="SHH33704.1"/>
    </source>
</evidence>
<proteinExistence type="predicted"/>
<dbReference type="AlphaFoldDB" id="A0A1M5S5C9"/>
<evidence type="ECO:0000256" key="1">
    <source>
        <dbReference type="SAM" id="Coils"/>
    </source>
</evidence>
<dbReference type="STRING" id="1121409.SAMN02745124_00171"/>
<evidence type="ECO:0000313" key="3">
    <source>
        <dbReference type="Proteomes" id="UP000184139"/>
    </source>
</evidence>